<dbReference type="SMART" id="SM00577">
    <property type="entry name" value="CPDc"/>
    <property type="match status" value="1"/>
</dbReference>
<dbReference type="InterPro" id="IPR023214">
    <property type="entry name" value="HAD_sf"/>
</dbReference>
<proteinExistence type="predicted"/>
<accession>A0A6C0CHE5</accession>
<dbReference type="Gene3D" id="3.40.50.1000">
    <property type="entry name" value="HAD superfamily/HAD-like"/>
    <property type="match status" value="1"/>
</dbReference>
<name>A0A6C0CHE5_9ZZZZ</name>
<evidence type="ECO:0000313" key="2">
    <source>
        <dbReference type="EMBL" id="QHT03034.1"/>
    </source>
</evidence>
<dbReference type="SUPFAM" id="SSF56784">
    <property type="entry name" value="HAD-like"/>
    <property type="match status" value="1"/>
</dbReference>
<feature type="domain" description="FCP1 homology" evidence="1">
    <location>
        <begin position="1"/>
        <end position="183"/>
    </location>
</feature>
<protein>
    <recommendedName>
        <fullName evidence="1">FCP1 homology domain-containing protein</fullName>
    </recommendedName>
</protein>
<evidence type="ECO:0000259" key="1">
    <source>
        <dbReference type="PROSITE" id="PS50969"/>
    </source>
</evidence>
<dbReference type="PROSITE" id="PS50969">
    <property type="entry name" value="FCP1"/>
    <property type="match status" value="1"/>
</dbReference>
<dbReference type="AlphaFoldDB" id="A0A6C0CHE5"/>
<reference evidence="2" key="1">
    <citation type="journal article" date="2020" name="Nature">
        <title>Giant virus diversity and host interactions through global metagenomics.</title>
        <authorList>
            <person name="Schulz F."/>
            <person name="Roux S."/>
            <person name="Paez-Espino D."/>
            <person name="Jungbluth S."/>
            <person name="Walsh D.A."/>
            <person name="Denef V.J."/>
            <person name="McMahon K.D."/>
            <person name="Konstantinidis K.T."/>
            <person name="Eloe-Fadrosh E.A."/>
            <person name="Kyrpides N.C."/>
            <person name="Woyke T."/>
        </authorList>
    </citation>
    <scope>NUCLEOTIDE SEQUENCE</scope>
    <source>
        <strain evidence="2">GVMAG-M-3300020727-4</strain>
    </source>
</reference>
<dbReference type="InterPro" id="IPR036412">
    <property type="entry name" value="HAD-like_sf"/>
</dbReference>
<dbReference type="InterPro" id="IPR004274">
    <property type="entry name" value="FCP1_dom"/>
</dbReference>
<dbReference type="EMBL" id="MN739404">
    <property type="protein sequence ID" value="QHT03034.1"/>
    <property type="molecule type" value="Genomic_DNA"/>
</dbReference>
<sequence>MKKYVFIIDLDATIIGNCKYQLELYKQYMLLKSKGIKININKLFHNFYVEKAKLCRPYFIYFMTKMRELYKNNVYFYVYTASSHEWANFEIKIIEKANNIKFNRPIFTKNDCKLDSKEQRYVKMITPILDKIKPKDPEIIIIDDCDVYKDFKESHILCRPYKYTVFCELHNYLLPEQKNIKNLLICPFTNKTKQYKWLYKKSKDIDNKNKEFIEDKFWLYLANTIIKHKISNYNPNIIKQLTTIANSY</sequence>
<organism evidence="2">
    <name type="scientific">viral metagenome</name>
    <dbReference type="NCBI Taxonomy" id="1070528"/>
    <lineage>
        <taxon>unclassified sequences</taxon>
        <taxon>metagenomes</taxon>
        <taxon>organismal metagenomes</taxon>
    </lineage>
</organism>
<dbReference type="Pfam" id="PF03031">
    <property type="entry name" value="NIF"/>
    <property type="match status" value="1"/>
</dbReference>